<dbReference type="PROSITE" id="PS00717">
    <property type="entry name" value="SIGMA54_1"/>
    <property type="match status" value="1"/>
</dbReference>
<dbReference type="InterPro" id="IPR038709">
    <property type="entry name" value="RpoN_core-bd_sf"/>
</dbReference>
<sequence length="501" mass="56916">MKPSLVLKMGQQLTMTPQLQQAIRLLQLSTLDLQQEIQEALDSNPMLERQEDGEDFDTSDQMADAAEKGDTAPTHQDSFQESSVATNNEAENFDESDWSERIPNELPVDTAWEDIYQTSASNLPSNDDDEWDFSARTSAGESLQSHLLWQLNLAPMSDTDRLIAVTLIDCINDQGYLDENLADITAGFDPELEIEMDEVEVVLRRIQSFEPTGVGARDLRECLALQLRQLPSHTRWLTEAQRLVNDHLDVLASRDYSLLMRRMKLKEDELRQVIELIQSLNPRPGSQIEASEPEYVVPDVIVRKHNERWLVELNQEAMPRLRVNPQYAGFVRRADSSADNTFMRNQLQEARWFIKSLQSRNETLMKVATQIVEHQRGFLDYGDEAMKPLVLHDIAEAVGMHESTISRVTTQKFMHTPRGIYELKYFFSSHVSTAEGGECSSTAIRAIIKKLVAAENAKKPLSDSKIAGLLEEQGIQVARRTVAKYRESLGIAPSSERKRLM</sequence>
<reference evidence="14" key="1">
    <citation type="journal article" date="2014" name="Int. J. Syst. Evol. Microbiol.">
        <title>Complete genome sequence of Corynebacterium casei LMG S-19264T (=DSM 44701T), isolated from a smear-ripened cheese.</title>
        <authorList>
            <consortium name="US DOE Joint Genome Institute (JGI-PGF)"/>
            <person name="Walter F."/>
            <person name="Albersmeier A."/>
            <person name="Kalinowski J."/>
            <person name="Ruckert C."/>
        </authorList>
    </citation>
    <scope>NUCLEOTIDE SEQUENCE</scope>
    <source>
        <strain evidence="14">JCM 30078</strain>
    </source>
</reference>
<dbReference type="Pfam" id="PF00309">
    <property type="entry name" value="Sigma54_AID"/>
    <property type="match status" value="1"/>
</dbReference>
<evidence type="ECO:0000256" key="3">
    <source>
        <dbReference type="ARBA" id="ARBA00022478"/>
    </source>
</evidence>
<dbReference type="FunFam" id="1.10.10.60:FF:000045">
    <property type="entry name" value="RNA polymerase sigma-54 factor"/>
    <property type="match status" value="1"/>
</dbReference>
<keyword evidence="3 10" id="KW-0240">DNA-directed RNA polymerase</keyword>
<dbReference type="GO" id="GO:0016779">
    <property type="term" value="F:nucleotidyltransferase activity"/>
    <property type="evidence" value="ECO:0007669"/>
    <property type="project" value="UniProtKB-KW"/>
</dbReference>
<feature type="domain" description="RNA polymerase sigma factor 54 core-binding" evidence="13">
    <location>
        <begin position="133"/>
        <end position="327"/>
    </location>
</feature>
<dbReference type="PROSITE" id="PS50044">
    <property type="entry name" value="SIGMA54_3"/>
    <property type="match status" value="1"/>
</dbReference>
<dbReference type="RefSeq" id="WP_188985518.1">
    <property type="nucleotide sequence ID" value="NZ_BMPO01000010.1"/>
</dbReference>
<evidence type="ECO:0000256" key="9">
    <source>
        <dbReference type="ARBA" id="ARBA00023163"/>
    </source>
</evidence>
<comment type="function">
    <text evidence="10">Sigma factors are initiation factors that promote the attachment of RNA polymerase to specific initiation sites and are then released.</text>
</comment>
<dbReference type="PROSITE" id="PS00718">
    <property type="entry name" value="SIGMA54_2"/>
    <property type="match status" value="1"/>
</dbReference>
<dbReference type="GO" id="GO:0006352">
    <property type="term" value="P:DNA-templated transcription initiation"/>
    <property type="evidence" value="ECO:0007669"/>
    <property type="project" value="InterPro"/>
</dbReference>
<evidence type="ECO:0000256" key="4">
    <source>
        <dbReference type="ARBA" id="ARBA00022679"/>
    </source>
</evidence>
<dbReference type="GO" id="GO:0032993">
    <property type="term" value="C:protein-DNA complex"/>
    <property type="evidence" value="ECO:0007669"/>
    <property type="project" value="UniProtKB-ARBA"/>
</dbReference>
<feature type="compositionally biased region" description="Polar residues" evidence="11">
    <location>
        <begin position="73"/>
        <end position="90"/>
    </location>
</feature>
<keyword evidence="9 10" id="KW-0804">Transcription</keyword>
<evidence type="ECO:0000256" key="11">
    <source>
        <dbReference type="SAM" id="MobiDB-lite"/>
    </source>
</evidence>
<dbReference type="PIRSF" id="PIRSF000774">
    <property type="entry name" value="RpoN"/>
    <property type="match status" value="1"/>
</dbReference>
<evidence type="ECO:0000256" key="6">
    <source>
        <dbReference type="ARBA" id="ARBA00023015"/>
    </source>
</evidence>
<gene>
    <name evidence="14" type="primary">rpoN</name>
    <name evidence="14" type="ORF">GCM10009304_37650</name>
</gene>
<dbReference type="Gene3D" id="1.10.10.1330">
    <property type="entry name" value="RNA polymerase sigma-54 factor, core-binding domain"/>
    <property type="match status" value="1"/>
</dbReference>
<dbReference type="GO" id="GO:0000976">
    <property type="term" value="F:transcription cis-regulatory region binding"/>
    <property type="evidence" value="ECO:0007669"/>
    <property type="project" value="UniProtKB-ARBA"/>
</dbReference>
<evidence type="ECO:0000256" key="8">
    <source>
        <dbReference type="ARBA" id="ARBA00023125"/>
    </source>
</evidence>
<evidence type="ECO:0000259" key="13">
    <source>
        <dbReference type="Pfam" id="PF04963"/>
    </source>
</evidence>
<dbReference type="GO" id="GO:0000428">
    <property type="term" value="C:DNA-directed RNA polymerase complex"/>
    <property type="evidence" value="ECO:0007669"/>
    <property type="project" value="UniProtKB-KW"/>
</dbReference>
<evidence type="ECO:0000313" key="14">
    <source>
        <dbReference type="EMBL" id="GGK07967.1"/>
    </source>
</evidence>
<protein>
    <recommendedName>
        <fullName evidence="2 10">RNA polymerase sigma-54 factor</fullName>
    </recommendedName>
</protein>
<dbReference type="InterPro" id="IPR007634">
    <property type="entry name" value="RNA_pol_sigma_54_DNA-bd"/>
</dbReference>
<dbReference type="PANTHER" id="PTHR32248:SF4">
    <property type="entry name" value="RNA POLYMERASE SIGMA-54 FACTOR"/>
    <property type="match status" value="1"/>
</dbReference>
<dbReference type="PANTHER" id="PTHR32248">
    <property type="entry name" value="RNA POLYMERASE SIGMA-54 FACTOR"/>
    <property type="match status" value="1"/>
</dbReference>
<proteinExistence type="inferred from homology"/>
<evidence type="ECO:0000313" key="15">
    <source>
        <dbReference type="Proteomes" id="UP000635983"/>
    </source>
</evidence>
<reference evidence="14" key="2">
    <citation type="submission" date="2020-09" db="EMBL/GenBank/DDBJ databases">
        <authorList>
            <person name="Sun Q."/>
            <person name="Ohkuma M."/>
        </authorList>
    </citation>
    <scope>NUCLEOTIDE SEQUENCE</scope>
    <source>
        <strain evidence="14">JCM 30078</strain>
    </source>
</reference>
<dbReference type="FunFam" id="1.10.10.1330:FF:000001">
    <property type="entry name" value="RNA polymerase sigma-54 factor"/>
    <property type="match status" value="1"/>
</dbReference>
<dbReference type="NCBIfam" id="NF004595">
    <property type="entry name" value="PRK05932.1-2"/>
    <property type="match status" value="1"/>
</dbReference>
<dbReference type="InterPro" id="IPR007046">
    <property type="entry name" value="RNA_pol_sigma_54_core-bd"/>
</dbReference>
<keyword evidence="5 10" id="KW-0548">Nucleotidyltransferase</keyword>
<dbReference type="EMBL" id="BMPO01000010">
    <property type="protein sequence ID" value="GGK07967.1"/>
    <property type="molecule type" value="Genomic_DNA"/>
</dbReference>
<dbReference type="Proteomes" id="UP000635983">
    <property type="component" value="Unassembled WGS sequence"/>
</dbReference>
<dbReference type="PRINTS" id="PR00045">
    <property type="entry name" value="SIGMA54FCT"/>
</dbReference>
<evidence type="ECO:0000256" key="5">
    <source>
        <dbReference type="ARBA" id="ARBA00022695"/>
    </source>
</evidence>
<comment type="caution">
    <text evidence="14">The sequence shown here is derived from an EMBL/GenBank/DDBJ whole genome shotgun (WGS) entry which is preliminary data.</text>
</comment>
<keyword evidence="4 10" id="KW-0808">Transferase</keyword>
<dbReference type="Gene3D" id="1.10.10.60">
    <property type="entry name" value="Homeodomain-like"/>
    <property type="match status" value="1"/>
</dbReference>
<accession>A0A917V1E9</accession>
<dbReference type="NCBIfam" id="NF009118">
    <property type="entry name" value="PRK12469.1"/>
    <property type="match status" value="1"/>
</dbReference>
<name>A0A917V1E9_9PSED</name>
<dbReference type="Pfam" id="PF04552">
    <property type="entry name" value="Sigma54_DBD"/>
    <property type="match status" value="1"/>
</dbReference>
<feature type="region of interest" description="Disordered" evidence="11">
    <location>
        <begin position="40"/>
        <end position="59"/>
    </location>
</feature>
<dbReference type="GO" id="GO:0016987">
    <property type="term" value="F:sigma factor activity"/>
    <property type="evidence" value="ECO:0007669"/>
    <property type="project" value="UniProtKB-KW"/>
</dbReference>
<dbReference type="AlphaFoldDB" id="A0A917V1E9"/>
<feature type="domain" description="RNA polymerase sigma factor 54 DNA-binding" evidence="12">
    <location>
        <begin position="341"/>
        <end position="499"/>
    </location>
</feature>
<comment type="similarity">
    <text evidence="1 10">Belongs to the sigma-54 factor family.</text>
</comment>
<dbReference type="InterPro" id="IPR000394">
    <property type="entry name" value="RNA_pol_sigma_54"/>
</dbReference>
<evidence type="ECO:0000256" key="10">
    <source>
        <dbReference type="PIRNR" id="PIRNR000774"/>
    </source>
</evidence>
<dbReference type="NCBIfam" id="TIGR02395">
    <property type="entry name" value="rpoN_sigma"/>
    <property type="match status" value="1"/>
</dbReference>
<organism evidence="14 15">
    <name type="scientific">Pseudomonas matsuisoli</name>
    <dbReference type="NCBI Taxonomy" id="1515666"/>
    <lineage>
        <taxon>Bacteria</taxon>
        <taxon>Pseudomonadati</taxon>
        <taxon>Pseudomonadota</taxon>
        <taxon>Gammaproteobacteria</taxon>
        <taxon>Pseudomonadales</taxon>
        <taxon>Pseudomonadaceae</taxon>
        <taxon>Pseudomonas</taxon>
    </lineage>
</organism>
<keyword evidence="8 10" id="KW-0238">DNA-binding</keyword>
<evidence type="ECO:0000256" key="7">
    <source>
        <dbReference type="ARBA" id="ARBA00023082"/>
    </source>
</evidence>
<keyword evidence="15" id="KW-1185">Reference proteome</keyword>
<keyword evidence="6 10" id="KW-0805">Transcription regulation</keyword>
<dbReference type="GO" id="GO:0001216">
    <property type="term" value="F:DNA-binding transcription activator activity"/>
    <property type="evidence" value="ECO:0007669"/>
    <property type="project" value="InterPro"/>
</dbReference>
<evidence type="ECO:0000256" key="2">
    <source>
        <dbReference type="ARBA" id="ARBA00019942"/>
    </source>
</evidence>
<keyword evidence="7 10" id="KW-0731">Sigma factor</keyword>
<feature type="region of interest" description="Disordered" evidence="11">
    <location>
        <begin position="64"/>
        <end position="102"/>
    </location>
</feature>
<evidence type="ECO:0000256" key="1">
    <source>
        <dbReference type="ARBA" id="ARBA00008798"/>
    </source>
</evidence>
<dbReference type="Pfam" id="PF04963">
    <property type="entry name" value="Sigma54_CBD"/>
    <property type="match status" value="1"/>
</dbReference>
<evidence type="ECO:0000259" key="12">
    <source>
        <dbReference type="Pfam" id="PF04552"/>
    </source>
</evidence>